<evidence type="ECO:0000313" key="2">
    <source>
        <dbReference type="Proteomes" id="UP000253782"/>
    </source>
</evidence>
<keyword evidence="2" id="KW-1185">Reference proteome</keyword>
<dbReference type="RefSeq" id="WP_162791313.1">
    <property type="nucleotide sequence ID" value="NZ_JBHSPE010000001.1"/>
</dbReference>
<dbReference type="Proteomes" id="UP000253782">
    <property type="component" value="Unassembled WGS sequence"/>
</dbReference>
<gene>
    <name evidence="1" type="ORF">DVJ77_00875</name>
</gene>
<name>A0A369UQZ8_9GAMM</name>
<comment type="caution">
    <text evidence="1">The sequence shown here is derived from an EMBL/GenBank/DDBJ whole genome shotgun (WGS) entry which is preliminary data.</text>
</comment>
<sequence>MESALALDIRHLAKLDQLHDGARGSLTWSSGASVSFTVTLQGDIGTLTLFYTAPDRDTGERKNVACAIPLSSLPLHYGGYRWYMHCPRTGRRAQILHKWNGLTQFCHRSTVHPKPTYASQRISGSDRIMAQRWAIRRKLGDTSSDLFGEPCKPKRMRWRTFEHYANRDAELAERESGYLRRLIGRLQGMR</sequence>
<reference evidence="1 2" key="1">
    <citation type="submission" date="2018-07" db="EMBL/GenBank/DDBJ databases">
        <title>Dyella tabacisoli L4-6T, whole genome shotgun sequence.</title>
        <authorList>
            <person name="Zhou X.-K."/>
            <person name="Li W.-J."/>
            <person name="Duan Y.-Q."/>
        </authorList>
    </citation>
    <scope>NUCLEOTIDE SEQUENCE [LARGE SCALE GENOMIC DNA]</scope>
    <source>
        <strain evidence="1 2">L4-6</strain>
    </source>
</reference>
<dbReference type="EMBL" id="QQAH01000001">
    <property type="protein sequence ID" value="RDD83192.1"/>
    <property type="molecule type" value="Genomic_DNA"/>
</dbReference>
<protein>
    <submittedName>
        <fullName evidence="1">Uncharacterized protein</fullName>
    </submittedName>
</protein>
<evidence type="ECO:0000313" key="1">
    <source>
        <dbReference type="EMBL" id="RDD83192.1"/>
    </source>
</evidence>
<accession>A0A369UQZ8</accession>
<proteinExistence type="predicted"/>
<dbReference type="AlphaFoldDB" id="A0A369UQZ8"/>
<organism evidence="1 2">
    <name type="scientific">Dyella tabacisoli</name>
    <dbReference type="NCBI Taxonomy" id="2282381"/>
    <lineage>
        <taxon>Bacteria</taxon>
        <taxon>Pseudomonadati</taxon>
        <taxon>Pseudomonadota</taxon>
        <taxon>Gammaproteobacteria</taxon>
        <taxon>Lysobacterales</taxon>
        <taxon>Rhodanobacteraceae</taxon>
        <taxon>Dyella</taxon>
    </lineage>
</organism>